<evidence type="ECO:0000256" key="10">
    <source>
        <dbReference type="ARBA" id="ARBA00023136"/>
    </source>
</evidence>
<evidence type="ECO:0000256" key="5">
    <source>
        <dbReference type="ARBA" id="ARBA00022826"/>
    </source>
</evidence>
<keyword evidence="9" id="KW-0406">Ion transport</keyword>
<dbReference type="PRINTS" id="PR00169">
    <property type="entry name" value="KCHANNEL"/>
</dbReference>
<evidence type="ECO:0000256" key="11">
    <source>
        <dbReference type="ARBA" id="ARBA00023303"/>
    </source>
</evidence>
<dbReference type="GO" id="GO:0005249">
    <property type="term" value="F:voltage-gated potassium channel activity"/>
    <property type="evidence" value="ECO:0007669"/>
    <property type="project" value="InterPro"/>
</dbReference>
<keyword evidence="2" id="KW-0813">Transport</keyword>
<feature type="transmembrane region" description="Helical" evidence="13">
    <location>
        <begin position="261"/>
        <end position="281"/>
    </location>
</feature>
<dbReference type="OrthoDB" id="69996at2759"/>
<dbReference type="Gene3D" id="1.20.120.350">
    <property type="entry name" value="Voltage-gated potassium channels. Chain C"/>
    <property type="match status" value="1"/>
</dbReference>
<evidence type="ECO:0000256" key="12">
    <source>
        <dbReference type="SAM" id="MobiDB-lite"/>
    </source>
</evidence>
<proteinExistence type="predicted"/>
<dbReference type="EMBL" id="BSXW01001686">
    <property type="protein sequence ID" value="GMF38514.1"/>
    <property type="molecule type" value="Genomic_DNA"/>
</dbReference>
<evidence type="ECO:0000256" key="13">
    <source>
        <dbReference type="SAM" id="Phobius"/>
    </source>
</evidence>
<keyword evidence="5" id="KW-0631">Potassium channel</keyword>
<comment type="caution">
    <text evidence="15">The sequence shown here is derived from an EMBL/GenBank/DDBJ whole genome shotgun (WGS) entry which is preliminary data.</text>
</comment>
<keyword evidence="10 13" id="KW-0472">Membrane</keyword>
<dbReference type="InterPro" id="IPR027359">
    <property type="entry name" value="Volt_channel_dom_sf"/>
</dbReference>
<keyword evidence="3" id="KW-0633">Potassium transport</keyword>
<evidence type="ECO:0000259" key="14">
    <source>
        <dbReference type="Pfam" id="PF00520"/>
    </source>
</evidence>
<dbReference type="InterPro" id="IPR028325">
    <property type="entry name" value="VG_K_chnl"/>
</dbReference>
<keyword evidence="6" id="KW-0851">Voltage-gated channel</keyword>
<evidence type="ECO:0000256" key="9">
    <source>
        <dbReference type="ARBA" id="ARBA00023065"/>
    </source>
</evidence>
<name>A0A9W6XHD9_9STRA</name>
<dbReference type="InterPro" id="IPR005821">
    <property type="entry name" value="Ion_trans_dom"/>
</dbReference>
<gene>
    <name evidence="15" type="ORF">Plil01_001606700</name>
</gene>
<evidence type="ECO:0000256" key="1">
    <source>
        <dbReference type="ARBA" id="ARBA00004141"/>
    </source>
</evidence>
<evidence type="ECO:0000256" key="6">
    <source>
        <dbReference type="ARBA" id="ARBA00022882"/>
    </source>
</evidence>
<evidence type="ECO:0000256" key="7">
    <source>
        <dbReference type="ARBA" id="ARBA00022958"/>
    </source>
</evidence>
<dbReference type="Pfam" id="PF00520">
    <property type="entry name" value="Ion_trans"/>
    <property type="match status" value="1"/>
</dbReference>
<keyword evidence="16" id="KW-1185">Reference proteome</keyword>
<evidence type="ECO:0000256" key="4">
    <source>
        <dbReference type="ARBA" id="ARBA00022692"/>
    </source>
</evidence>
<accession>A0A9W6XHD9</accession>
<feature type="domain" description="Ion transport" evidence="14">
    <location>
        <begin position="149"/>
        <end position="290"/>
    </location>
</feature>
<reference evidence="15" key="1">
    <citation type="submission" date="2023-04" db="EMBL/GenBank/DDBJ databases">
        <title>Phytophthora lilii NBRC 32176.</title>
        <authorList>
            <person name="Ichikawa N."/>
            <person name="Sato H."/>
            <person name="Tonouchi N."/>
        </authorList>
    </citation>
    <scope>NUCLEOTIDE SEQUENCE</scope>
    <source>
        <strain evidence="15">NBRC 32176</strain>
    </source>
</reference>
<dbReference type="GO" id="GO:0008076">
    <property type="term" value="C:voltage-gated potassium channel complex"/>
    <property type="evidence" value="ECO:0007669"/>
    <property type="project" value="InterPro"/>
</dbReference>
<evidence type="ECO:0000313" key="16">
    <source>
        <dbReference type="Proteomes" id="UP001165083"/>
    </source>
</evidence>
<evidence type="ECO:0000313" key="15">
    <source>
        <dbReference type="EMBL" id="GMF38514.1"/>
    </source>
</evidence>
<organism evidence="15 16">
    <name type="scientific">Phytophthora lilii</name>
    <dbReference type="NCBI Taxonomy" id="2077276"/>
    <lineage>
        <taxon>Eukaryota</taxon>
        <taxon>Sar</taxon>
        <taxon>Stramenopiles</taxon>
        <taxon>Oomycota</taxon>
        <taxon>Peronosporomycetes</taxon>
        <taxon>Peronosporales</taxon>
        <taxon>Peronosporaceae</taxon>
        <taxon>Phytophthora</taxon>
    </lineage>
</organism>
<dbReference type="SUPFAM" id="SSF81324">
    <property type="entry name" value="Voltage-gated potassium channels"/>
    <property type="match status" value="1"/>
</dbReference>
<keyword evidence="8 13" id="KW-1133">Transmembrane helix</keyword>
<dbReference type="PANTHER" id="PTHR11537">
    <property type="entry name" value="VOLTAGE-GATED POTASSIUM CHANNEL"/>
    <property type="match status" value="1"/>
</dbReference>
<evidence type="ECO:0000256" key="3">
    <source>
        <dbReference type="ARBA" id="ARBA00022538"/>
    </source>
</evidence>
<dbReference type="AlphaFoldDB" id="A0A9W6XHD9"/>
<dbReference type="GO" id="GO:0001508">
    <property type="term" value="P:action potential"/>
    <property type="evidence" value="ECO:0007669"/>
    <property type="project" value="TreeGrafter"/>
</dbReference>
<comment type="subcellular location">
    <subcellularLocation>
        <location evidence="1">Membrane</location>
        <topology evidence="1">Multi-pass membrane protein</topology>
    </subcellularLocation>
</comment>
<sequence>MPQVSDVTEERTGGRGEELEQDDEVHSLLTYESSPSARGELRQINTTVERTEPLPTNPTEILTVAQHSSTTATIKHPHNTNQMLSSPRQLGRGRRRLYRRIRKAVVNFFTHELPNLRSPESIRALPWRARVNLYLSNPEESQLGWRLQQLLMLVIFVNIGTMASETVDGPRFGSSDPGYPYMPGGSVFNALEALFTFLFVIEFAFRWLSTPSQKQFWSSIRTWITFLGAIAALPRLGLLAIGAETSRVETFVYNFRILRAIRLILLAHAYVGTKVLFRAVIAAIPPLTITVRYIAMSPAPIYSQFILFFFNSFSF</sequence>
<feature type="region of interest" description="Disordered" evidence="12">
    <location>
        <begin position="1"/>
        <end position="40"/>
    </location>
</feature>
<feature type="transmembrane region" description="Helical" evidence="13">
    <location>
        <begin position="187"/>
        <end position="208"/>
    </location>
</feature>
<feature type="transmembrane region" description="Helical" evidence="13">
    <location>
        <begin position="220"/>
        <end position="241"/>
    </location>
</feature>
<keyword evidence="11" id="KW-0407">Ion channel</keyword>
<dbReference type="Proteomes" id="UP001165083">
    <property type="component" value="Unassembled WGS sequence"/>
</dbReference>
<keyword evidence="7" id="KW-0630">Potassium</keyword>
<keyword evidence="4 13" id="KW-0812">Transmembrane</keyword>
<evidence type="ECO:0000256" key="8">
    <source>
        <dbReference type="ARBA" id="ARBA00022989"/>
    </source>
</evidence>
<dbReference type="PANTHER" id="PTHR11537:SF254">
    <property type="entry name" value="POTASSIUM VOLTAGE-GATED CHANNEL PROTEIN SHAB"/>
    <property type="match status" value="1"/>
</dbReference>
<protein>
    <submittedName>
        <fullName evidence="15">Unnamed protein product</fullName>
    </submittedName>
</protein>
<evidence type="ECO:0000256" key="2">
    <source>
        <dbReference type="ARBA" id="ARBA00022448"/>
    </source>
</evidence>
<feature type="transmembrane region" description="Helical" evidence="13">
    <location>
        <begin position="293"/>
        <end position="313"/>
    </location>
</feature>
<feature type="compositionally biased region" description="Basic and acidic residues" evidence="12">
    <location>
        <begin position="8"/>
        <end position="18"/>
    </location>
</feature>